<comment type="caution">
    <text evidence="5">The sequence shown here is derived from an EMBL/GenBank/DDBJ whole genome shotgun (WGS) entry which is preliminary data.</text>
</comment>
<gene>
    <name evidence="5" type="ORF">JOF55_001940</name>
</gene>
<reference evidence="5" key="1">
    <citation type="submission" date="2023-07" db="EMBL/GenBank/DDBJ databases">
        <title>Sequencing the genomes of 1000 actinobacteria strains.</title>
        <authorList>
            <person name="Klenk H.-P."/>
        </authorList>
    </citation>
    <scope>NUCLEOTIDE SEQUENCE</scope>
    <source>
        <strain evidence="5">DSM 45977</strain>
    </source>
</reference>
<keyword evidence="6" id="KW-1185">Reference proteome</keyword>
<dbReference type="EMBL" id="JAVDXW010000001">
    <property type="protein sequence ID" value="MDR7301759.1"/>
    <property type="molecule type" value="Genomic_DNA"/>
</dbReference>
<keyword evidence="4" id="KW-1133">Transmembrane helix</keyword>
<evidence type="ECO:0000256" key="3">
    <source>
        <dbReference type="ARBA" id="ARBA00023186"/>
    </source>
</evidence>
<keyword evidence="4" id="KW-0812">Transmembrane</keyword>
<feature type="transmembrane region" description="Helical" evidence="4">
    <location>
        <begin position="431"/>
        <end position="450"/>
    </location>
</feature>
<dbReference type="AlphaFoldDB" id="A0AAE3ZDW6"/>
<dbReference type="Proteomes" id="UP001180845">
    <property type="component" value="Unassembled WGS sequence"/>
</dbReference>
<evidence type="ECO:0000256" key="1">
    <source>
        <dbReference type="ARBA" id="ARBA00022741"/>
    </source>
</evidence>
<keyword evidence="4" id="KW-0472">Membrane</keyword>
<keyword evidence="3" id="KW-0143">Chaperone</keyword>
<accession>A0AAE3ZDW6</accession>
<dbReference type="PANTHER" id="PTHR45639">
    <property type="entry name" value="HSC70CB, ISOFORM G-RELATED"/>
    <property type="match status" value="1"/>
</dbReference>
<keyword evidence="2" id="KW-0067">ATP-binding</keyword>
<dbReference type="Pfam" id="PF00012">
    <property type="entry name" value="HSP70"/>
    <property type="match status" value="1"/>
</dbReference>
<proteinExistence type="predicted"/>
<dbReference type="InterPro" id="IPR043129">
    <property type="entry name" value="ATPase_NBD"/>
</dbReference>
<dbReference type="GO" id="GO:0140662">
    <property type="term" value="F:ATP-dependent protein folding chaperone"/>
    <property type="evidence" value="ECO:0007669"/>
    <property type="project" value="InterPro"/>
</dbReference>
<evidence type="ECO:0000256" key="4">
    <source>
        <dbReference type="SAM" id="Phobius"/>
    </source>
</evidence>
<evidence type="ECO:0000313" key="6">
    <source>
        <dbReference type="Proteomes" id="UP001180845"/>
    </source>
</evidence>
<evidence type="ECO:0000313" key="5">
    <source>
        <dbReference type="EMBL" id="MDR7301759.1"/>
    </source>
</evidence>
<dbReference type="InterPro" id="IPR013126">
    <property type="entry name" value="Hsp_70_fam"/>
</dbReference>
<dbReference type="RefSeq" id="WP_310272690.1">
    <property type="nucleotide sequence ID" value="NZ_JAVDXW010000001.1"/>
</dbReference>
<keyword evidence="1" id="KW-0547">Nucleotide-binding</keyword>
<sequence length="466" mass="50428">MPYVLGIHLGATATSAAVARRDAGQSGMVSPFPLGSAGPTIPTVLCKVQDGSFVAGEAAQRQEPAHHEWVVRSFTQQVGDDHALMVGNEFVTAHRLAAVMIEWVADQVAHRQGAPAEHIAVAHNAAWGPHRTHLVRQELERLDLNEVTLLPEPVAVGLDYASRTRVESSEIVAVANVGGTGFDATVLRKEQDGELPGFEVLGSPLDSVHPSGNALDDEVIAYLRSELGGHRVTLDPADPRDRVAAFQLRAECTRGREVLSYQPKAALRVELPQLRTQVALSRVRYEQLVRNHLERVPDLLQQVVQSASVNSAELGAVVLAGGTARTPLAQQLVSRHFERQVQVDSAPELVAARGAACAARTEILDGGRNRSVAAEETSVLMRVEGSERDPGELPIVDEEVEVPERPDVPRPPVEVEPMHLEPPRKNRTFKIIKLVLAAVLIIFGLVLTYMQGWGGPQQPSIGVMSQ</sequence>
<dbReference type="Gene3D" id="3.90.640.10">
    <property type="entry name" value="Actin, Chain A, domain 4"/>
    <property type="match status" value="1"/>
</dbReference>
<dbReference type="GO" id="GO:0005524">
    <property type="term" value="F:ATP binding"/>
    <property type="evidence" value="ECO:0007669"/>
    <property type="project" value="UniProtKB-KW"/>
</dbReference>
<organism evidence="5 6">
    <name type="scientific">Haloactinomyces albus</name>
    <dbReference type="NCBI Taxonomy" id="1352928"/>
    <lineage>
        <taxon>Bacteria</taxon>
        <taxon>Bacillati</taxon>
        <taxon>Actinomycetota</taxon>
        <taxon>Actinomycetes</taxon>
        <taxon>Actinopolysporales</taxon>
        <taxon>Actinopolysporaceae</taxon>
        <taxon>Haloactinomyces</taxon>
    </lineage>
</organism>
<name>A0AAE3ZDW6_9ACTN</name>
<dbReference type="SUPFAM" id="SSF53067">
    <property type="entry name" value="Actin-like ATPase domain"/>
    <property type="match status" value="2"/>
</dbReference>
<dbReference type="Gene3D" id="3.30.420.40">
    <property type="match status" value="2"/>
</dbReference>
<protein>
    <submittedName>
        <fullName evidence="5">Molecular chaperone DnaK (HSP70)</fullName>
    </submittedName>
</protein>
<evidence type="ECO:0000256" key="2">
    <source>
        <dbReference type="ARBA" id="ARBA00022840"/>
    </source>
</evidence>